<keyword evidence="2" id="KW-1185">Reference proteome</keyword>
<dbReference type="Proteomes" id="UP000766486">
    <property type="component" value="Unassembled WGS sequence"/>
</dbReference>
<dbReference type="EMBL" id="CABFNS010000875">
    <property type="protein sequence ID" value="VUC34040.1"/>
    <property type="molecule type" value="Genomic_DNA"/>
</dbReference>
<reference evidence="1 2" key="1">
    <citation type="submission" date="2019-06" db="EMBL/GenBank/DDBJ databases">
        <authorList>
            <person name="Broberg M."/>
        </authorList>
    </citation>
    <scope>NUCLEOTIDE SEQUENCE [LARGE SCALE GENOMIC DNA]</scope>
</reference>
<evidence type="ECO:0000313" key="1">
    <source>
        <dbReference type="EMBL" id="VUC34040.1"/>
    </source>
</evidence>
<gene>
    <name evidence="1" type="ORF">CLO192961_LOCUS368693</name>
</gene>
<comment type="caution">
    <text evidence="1">The sequence shown here is derived from an EMBL/GenBank/DDBJ whole genome shotgun (WGS) entry which is preliminary data.</text>
</comment>
<sequence>MQHKPFFHNFVVGFARLILKTYREISGVDSHSIKTGIYYISEERYIKRCWCPQLHDESQKVFCPFLTKHPGDKAHLFKPLGINGYTRPCPDPSHSANDKSRHSCVNVVYMAYKYMFWFIMHRVPLHYQWVMRETIPKQVDDYLENVFRQGSLASGGDDGKALVWSVVWELENPRDALPRGPTIPSHIGEMTLLRRLFNEYVASHWYREDNKVDVEEEELWTEVLPREMWWMSIQCNKGVPATTVPTPDGNFEVTHTAEKAPHGNLKRSFPYNNMENHCLEQISKKRKRT</sequence>
<protein>
    <submittedName>
        <fullName evidence="1">Uncharacterized protein</fullName>
    </submittedName>
</protein>
<accession>A0ABY6USN4</accession>
<organism evidence="1 2">
    <name type="scientific">Bionectria ochroleuca</name>
    <name type="common">Gliocladium roseum</name>
    <dbReference type="NCBI Taxonomy" id="29856"/>
    <lineage>
        <taxon>Eukaryota</taxon>
        <taxon>Fungi</taxon>
        <taxon>Dikarya</taxon>
        <taxon>Ascomycota</taxon>
        <taxon>Pezizomycotina</taxon>
        <taxon>Sordariomycetes</taxon>
        <taxon>Hypocreomycetidae</taxon>
        <taxon>Hypocreales</taxon>
        <taxon>Bionectriaceae</taxon>
        <taxon>Clonostachys</taxon>
    </lineage>
</organism>
<name>A0ABY6USN4_BIOOC</name>
<proteinExistence type="predicted"/>
<evidence type="ECO:0000313" key="2">
    <source>
        <dbReference type="Proteomes" id="UP000766486"/>
    </source>
</evidence>